<keyword evidence="5" id="KW-0175">Coiled coil</keyword>
<dbReference type="InterPro" id="IPR005119">
    <property type="entry name" value="LysR_subst-bd"/>
</dbReference>
<organism evidence="7 8">
    <name type="scientific">Paenibacillus wenxiniae</name>
    <dbReference type="NCBI Taxonomy" id="1636843"/>
    <lineage>
        <taxon>Bacteria</taxon>
        <taxon>Bacillati</taxon>
        <taxon>Bacillota</taxon>
        <taxon>Bacilli</taxon>
        <taxon>Bacillales</taxon>
        <taxon>Paenibacillaceae</taxon>
        <taxon>Paenibacillus</taxon>
    </lineage>
</organism>
<dbReference type="InterPro" id="IPR036390">
    <property type="entry name" value="WH_DNA-bd_sf"/>
</dbReference>
<evidence type="ECO:0000256" key="1">
    <source>
        <dbReference type="ARBA" id="ARBA00009437"/>
    </source>
</evidence>
<evidence type="ECO:0000256" key="3">
    <source>
        <dbReference type="ARBA" id="ARBA00023125"/>
    </source>
</evidence>
<proteinExistence type="inferred from homology"/>
<feature type="domain" description="HTH lysR-type" evidence="6">
    <location>
        <begin position="1"/>
        <end position="58"/>
    </location>
</feature>
<evidence type="ECO:0000256" key="2">
    <source>
        <dbReference type="ARBA" id="ARBA00023015"/>
    </source>
</evidence>
<dbReference type="InterPro" id="IPR036388">
    <property type="entry name" value="WH-like_DNA-bd_sf"/>
</dbReference>
<evidence type="ECO:0000313" key="8">
    <source>
        <dbReference type="Proteomes" id="UP001597233"/>
    </source>
</evidence>
<dbReference type="PANTHER" id="PTHR30346">
    <property type="entry name" value="TRANSCRIPTIONAL DUAL REGULATOR HCAR-RELATED"/>
    <property type="match status" value="1"/>
</dbReference>
<name>A0ABW4RHN4_9BACL</name>
<gene>
    <name evidence="7" type="ORF">ACFSC9_09815</name>
</gene>
<dbReference type="CDD" id="cd05466">
    <property type="entry name" value="PBP2_LTTR_substrate"/>
    <property type="match status" value="1"/>
</dbReference>
<dbReference type="PRINTS" id="PR00039">
    <property type="entry name" value="HTHLYSR"/>
</dbReference>
<dbReference type="EMBL" id="JBHUEH010000014">
    <property type="protein sequence ID" value="MFD1885822.1"/>
    <property type="molecule type" value="Genomic_DNA"/>
</dbReference>
<comment type="similarity">
    <text evidence="1">Belongs to the LysR transcriptional regulatory family.</text>
</comment>
<dbReference type="InterPro" id="IPR000847">
    <property type="entry name" value="LysR_HTH_N"/>
</dbReference>
<dbReference type="PROSITE" id="PS50931">
    <property type="entry name" value="HTH_LYSR"/>
    <property type="match status" value="1"/>
</dbReference>
<evidence type="ECO:0000259" key="6">
    <source>
        <dbReference type="PROSITE" id="PS50931"/>
    </source>
</evidence>
<keyword evidence="3" id="KW-0238">DNA-binding</keyword>
<keyword evidence="4" id="KW-0804">Transcription</keyword>
<accession>A0ABW4RHN4</accession>
<dbReference type="SUPFAM" id="SSF53850">
    <property type="entry name" value="Periplasmic binding protein-like II"/>
    <property type="match status" value="1"/>
</dbReference>
<dbReference type="Pfam" id="PF00126">
    <property type="entry name" value="HTH_1"/>
    <property type="match status" value="1"/>
</dbReference>
<comment type="caution">
    <text evidence="7">The sequence shown here is derived from an EMBL/GenBank/DDBJ whole genome shotgun (WGS) entry which is preliminary data.</text>
</comment>
<dbReference type="SUPFAM" id="SSF46785">
    <property type="entry name" value="Winged helix' DNA-binding domain"/>
    <property type="match status" value="1"/>
</dbReference>
<sequence length="295" mass="34068">MELLQLKYFQTVAYLEHMSNAAKQLHIAQPSLSLTIKRLEDELGTELFLRKGRHIQLSASGHILLKHVNRIFIELENAEREIQSQEQLLSNTIKISISNPRFLSRLITEYIRLHPDAKVHQGIKMRNEIISSLKQGDIELGIASHRAEDEEIESHVLIDEDIVLVVPVNHRYASEQELSLSEVAQEPFISLADNQEYSEFIRAMCERAGFVPNSVFEVDSYLLTEIIGVNQGIALLPISVCRQFKLHYIRIAGESPTYSVSLFWLKNKWLSSSAQRLRDFIIDYYKKHHQMFKLS</sequence>
<evidence type="ECO:0000256" key="5">
    <source>
        <dbReference type="SAM" id="Coils"/>
    </source>
</evidence>
<dbReference type="Pfam" id="PF03466">
    <property type="entry name" value="LysR_substrate"/>
    <property type="match status" value="1"/>
</dbReference>
<protein>
    <submittedName>
        <fullName evidence="7">LysR family transcriptional regulator</fullName>
    </submittedName>
</protein>
<dbReference type="PANTHER" id="PTHR30346:SF28">
    <property type="entry name" value="HTH-TYPE TRANSCRIPTIONAL REGULATOR CYNR"/>
    <property type="match status" value="1"/>
</dbReference>
<reference evidence="8" key="1">
    <citation type="journal article" date="2019" name="Int. J. Syst. Evol. Microbiol.">
        <title>The Global Catalogue of Microorganisms (GCM) 10K type strain sequencing project: providing services to taxonomists for standard genome sequencing and annotation.</title>
        <authorList>
            <consortium name="The Broad Institute Genomics Platform"/>
            <consortium name="The Broad Institute Genome Sequencing Center for Infectious Disease"/>
            <person name="Wu L."/>
            <person name="Ma J."/>
        </authorList>
    </citation>
    <scope>NUCLEOTIDE SEQUENCE [LARGE SCALE GENOMIC DNA]</scope>
    <source>
        <strain evidence="8">CCUG 54950</strain>
    </source>
</reference>
<dbReference type="Gene3D" id="1.10.10.10">
    <property type="entry name" value="Winged helix-like DNA-binding domain superfamily/Winged helix DNA-binding domain"/>
    <property type="match status" value="1"/>
</dbReference>
<dbReference type="Proteomes" id="UP001597233">
    <property type="component" value="Unassembled WGS sequence"/>
</dbReference>
<evidence type="ECO:0000313" key="7">
    <source>
        <dbReference type="EMBL" id="MFD1885822.1"/>
    </source>
</evidence>
<dbReference type="Gene3D" id="3.40.190.290">
    <property type="match status" value="1"/>
</dbReference>
<evidence type="ECO:0000256" key="4">
    <source>
        <dbReference type="ARBA" id="ARBA00023163"/>
    </source>
</evidence>
<keyword evidence="2" id="KW-0805">Transcription regulation</keyword>
<keyword evidence="8" id="KW-1185">Reference proteome</keyword>
<feature type="coiled-coil region" evidence="5">
    <location>
        <begin position="68"/>
        <end position="95"/>
    </location>
</feature>
<dbReference type="RefSeq" id="WP_347324766.1">
    <property type="nucleotide sequence ID" value="NZ_JBCGUH010000004.1"/>
</dbReference>